<evidence type="ECO:0000259" key="2">
    <source>
        <dbReference type="PROSITE" id="PS50157"/>
    </source>
</evidence>
<gene>
    <name evidence="3" type="ORF">EOD39_19023</name>
</gene>
<name>A0A444UZ67_ACIRT</name>
<evidence type="ECO:0000313" key="3">
    <source>
        <dbReference type="EMBL" id="RXM93486.1"/>
    </source>
</evidence>
<accession>A0A444UZ67</accession>
<dbReference type="AlphaFoldDB" id="A0A444UZ67"/>
<protein>
    <recommendedName>
        <fullName evidence="2">C2H2-type domain-containing protein</fullName>
    </recommendedName>
</protein>
<dbReference type="GO" id="GO:0008270">
    <property type="term" value="F:zinc ion binding"/>
    <property type="evidence" value="ECO:0007669"/>
    <property type="project" value="UniProtKB-KW"/>
</dbReference>
<dbReference type="InterPro" id="IPR013087">
    <property type="entry name" value="Znf_C2H2_type"/>
</dbReference>
<evidence type="ECO:0000313" key="4">
    <source>
        <dbReference type="Proteomes" id="UP000289886"/>
    </source>
</evidence>
<reference evidence="3 4" key="1">
    <citation type="submission" date="2019-01" db="EMBL/GenBank/DDBJ databases">
        <title>Draft Genome and Complete Hox-Cluster Characterization of the Sterlet Sturgeon (Acipenser ruthenus).</title>
        <authorList>
            <person name="Wei Q."/>
        </authorList>
    </citation>
    <scope>NUCLEOTIDE SEQUENCE [LARGE SCALE GENOMIC DNA]</scope>
    <source>
        <strain evidence="3">WHYD16114868_AA</strain>
        <tissue evidence="3">Blood</tissue>
    </source>
</reference>
<organism evidence="3 4">
    <name type="scientific">Acipenser ruthenus</name>
    <name type="common">Sterlet sturgeon</name>
    <dbReference type="NCBI Taxonomy" id="7906"/>
    <lineage>
        <taxon>Eukaryota</taxon>
        <taxon>Metazoa</taxon>
        <taxon>Chordata</taxon>
        <taxon>Craniata</taxon>
        <taxon>Vertebrata</taxon>
        <taxon>Euteleostomi</taxon>
        <taxon>Actinopterygii</taxon>
        <taxon>Chondrostei</taxon>
        <taxon>Acipenseriformes</taxon>
        <taxon>Acipenseridae</taxon>
        <taxon>Acipenser</taxon>
    </lineage>
</organism>
<keyword evidence="1" id="KW-0479">Metal-binding</keyword>
<keyword evidence="1" id="KW-0862">Zinc</keyword>
<dbReference type="EMBL" id="SCEB01004535">
    <property type="protein sequence ID" value="RXM93486.1"/>
    <property type="molecule type" value="Genomic_DNA"/>
</dbReference>
<dbReference type="PROSITE" id="PS50157">
    <property type="entry name" value="ZINC_FINGER_C2H2_2"/>
    <property type="match status" value="1"/>
</dbReference>
<proteinExistence type="predicted"/>
<keyword evidence="1" id="KW-0863">Zinc-finger</keyword>
<dbReference type="Proteomes" id="UP000289886">
    <property type="component" value="Unassembled WGS sequence"/>
</dbReference>
<keyword evidence="4" id="KW-1185">Reference proteome</keyword>
<evidence type="ECO:0000256" key="1">
    <source>
        <dbReference type="PROSITE-ProRule" id="PRU00042"/>
    </source>
</evidence>
<comment type="caution">
    <text evidence="3">The sequence shown here is derived from an EMBL/GenBank/DDBJ whole genome shotgun (WGS) entry which is preliminary data.</text>
</comment>
<feature type="domain" description="C2H2-type" evidence="2">
    <location>
        <begin position="207"/>
        <end position="235"/>
    </location>
</feature>
<dbReference type="PROSITE" id="PS00028">
    <property type="entry name" value="ZINC_FINGER_C2H2_1"/>
    <property type="match status" value="1"/>
</dbReference>
<sequence length="397" mass="44252">MGSLRTERVSLRSGPPLVLCFVSVGTQTTHPNLDSAEIGRRARGVEGVDDDEYDAQFPLLESLTFTNSHLGDVIDDAEGREEPADELETAVTVEPESEPEALETVDIDEELPLNLSVEELTNADGGEGSMGEIRITLPNPDISCDLCKIHLGRVSQAVKHYTVRHNPIQLVFCCRKCGRTSNNSHSISCHAPKCRGRQENRNESLPWACEECPMRFARKVGLSQHKWHTHITRSNMERITAARLARSNAVDSRKVWSTEETEALERLETKYAGQRNINLLIAGELGSQTGKQVGDKRRHIRLKADHDRRAEINTVDLEVASEPPSPRSGVKERLRDLARKRIEDTRGEQEANIPVIVAWLRDADQVTALVESSVSSLIQTLNSRGAVTRRAARPRLE</sequence>